<evidence type="ECO:0000313" key="7">
    <source>
        <dbReference type="Proteomes" id="UP000241436"/>
    </source>
</evidence>
<dbReference type="InterPro" id="IPR002762">
    <property type="entry name" value="CbiX-like"/>
</dbReference>
<dbReference type="Pfam" id="PF01903">
    <property type="entry name" value="CbiX"/>
    <property type="match status" value="1"/>
</dbReference>
<dbReference type="PRINTS" id="PR00502">
    <property type="entry name" value="NUDIXFAMILY"/>
</dbReference>
<evidence type="ECO:0000313" key="6">
    <source>
        <dbReference type="EMBL" id="PTL35107.1"/>
    </source>
</evidence>
<dbReference type="Proteomes" id="UP000241436">
    <property type="component" value="Unassembled WGS sequence"/>
</dbReference>
<dbReference type="Pfam" id="PF14803">
    <property type="entry name" value="Zn_ribbon_Nudix"/>
    <property type="match status" value="1"/>
</dbReference>
<dbReference type="Gene3D" id="3.90.79.10">
    <property type="entry name" value="Nucleoside Triphosphate Pyrophosphohydrolase"/>
    <property type="match status" value="1"/>
</dbReference>
<name>A0A2T4TVH5_9BACT</name>
<reference evidence="7" key="2">
    <citation type="journal article" date="2018" name="Environ. Microbiol.">
        <title>Bloom of a denitrifying methanotroph, 'Candidatus Methylomirabilis limnetica', in a deep stratified lake.</title>
        <authorList>
            <person name="Graf J.S."/>
            <person name="Mayr M.J."/>
            <person name="Marchant H.K."/>
            <person name="Tienken D."/>
            <person name="Hach P.F."/>
            <person name="Brand A."/>
            <person name="Schubert C.J."/>
            <person name="Kuypers M.M."/>
            <person name="Milucka J."/>
        </authorList>
    </citation>
    <scope>NUCLEOTIDE SEQUENCE [LARGE SCALE GENOMIC DNA]</scope>
    <source>
        <strain evidence="7">Zug</strain>
    </source>
</reference>
<dbReference type="OrthoDB" id="5417595at2"/>
<dbReference type="CDD" id="cd03416">
    <property type="entry name" value="CbiX_SirB_N"/>
    <property type="match status" value="1"/>
</dbReference>
<dbReference type="RefSeq" id="WP_107563713.1">
    <property type="nucleotide sequence ID" value="NZ_NVQC01000030.1"/>
</dbReference>
<comment type="caution">
    <text evidence="6">The sequence shown here is derived from an EMBL/GenBank/DDBJ whole genome shotgun (WGS) entry which is preliminary data.</text>
</comment>
<keyword evidence="2 4" id="KW-0378">Hydrolase</keyword>
<feature type="domain" description="Nudix hydrolase" evidence="5">
    <location>
        <begin position="188"/>
        <end position="311"/>
    </location>
</feature>
<dbReference type="InterPro" id="IPR000086">
    <property type="entry name" value="NUDIX_hydrolase_dom"/>
</dbReference>
<dbReference type="PANTHER" id="PTHR33542:SF3">
    <property type="entry name" value="SIROHYDROCHLORIN FERROCHELATASE, CHLOROPLASTIC"/>
    <property type="match status" value="1"/>
</dbReference>
<dbReference type="InterPro" id="IPR015797">
    <property type="entry name" value="NUDIX_hydrolase-like_dom_sf"/>
</dbReference>
<dbReference type="GO" id="GO:0016829">
    <property type="term" value="F:lyase activity"/>
    <property type="evidence" value="ECO:0007669"/>
    <property type="project" value="UniProtKB-KW"/>
</dbReference>
<dbReference type="SUPFAM" id="SSF55811">
    <property type="entry name" value="Nudix"/>
    <property type="match status" value="1"/>
</dbReference>
<reference evidence="6 7" key="1">
    <citation type="submission" date="2017-09" db="EMBL/GenBank/DDBJ databases">
        <title>Bloom of a denitrifying methanotroph, Candidatus Methylomirabilis limnetica, in a deep stratified lake.</title>
        <authorList>
            <person name="Graf J.S."/>
            <person name="Marchant H.K."/>
            <person name="Tienken D."/>
            <person name="Hach P.F."/>
            <person name="Brand A."/>
            <person name="Schubert C.J."/>
            <person name="Kuypers M.M."/>
            <person name="Milucka J."/>
        </authorList>
    </citation>
    <scope>NUCLEOTIDE SEQUENCE [LARGE SCALE GENOMIC DNA]</scope>
    <source>
        <strain evidence="6 7">Zug</strain>
    </source>
</reference>
<dbReference type="InterPro" id="IPR020476">
    <property type="entry name" value="Nudix_hydrolase"/>
</dbReference>
<dbReference type="SUPFAM" id="SSF53800">
    <property type="entry name" value="Chelatase"/>
    <property type="match status" value="1"/>
</dbReference>
<dbReference type="AlphaFoldDB" id="A0A2T4TVH5"/>
<dbReference type="PROSITE" id="PS51462">
    <property type="entry name" value="NUDIX"/>
    <property type="match status" value="1"/>
</dbReference>
<evidence type="ECO:0000256" key="2">
    <source>
        <dbReference type="ARBA" id="ARBA00022801"/>
    </source>
</evidence>
<dbReference type="EMBL" id="NVQC01000030">
    <property type="protein sequence ID" value="PTL35107.1"/>
    <property type="molecule type" value="Genomic_DNA"/>
</dbReference>
<comment type="similarity">
    <text evidence="4">Belongs to the Nudix hydrolase family.</text>
</comment>
<keyword evidence="1" id="KW-0479">Metal-binding</keyword>
<dbReference type="GO" id="GO:0016787">
    <property type="term" value="F:hydrolase activity"/>
    <property type="evidence" value="ECO:0007669"/>
    <property type="project" value="UniProtKB-KW"/>
</dbReference>
<evidence type="ECO:0000259" key="5">
    <source>
        <dbReference type="PROSITE" id="PS51462"/>
    </source>
</evidence>
<sequence>MKQALLIVDHGSRRAGSHELLREVAEVMRERFGLRIVHYAHMELVEPTIQQGFDACVADGADEVIVHPYFLGPGHHVTTGIPALVKQAASRHPGIACRITKPLGVHSKIGEVILERIAEPEGDNPICAVPLEREVTDEDKHPQDHLHRSDASFRFCPRCGLPLTPRRMKPDGPELQACRSCSFVHYHDPKVAAGTLCMLDGGIVLVQRAISPAYGKWVFPGGFVDRGERVEVAAVRETREEVNLDVEIDRLLNVYSYEDSGVVIVVYAARVVGGELAAKDEALDARIFHPTEIPWGDLAFRSAHDAIKDYLALYPEPE</sequence>
<dbReference type="InterPro" id="IPR020084">
    <property type="entry name" value="NUDIX_hydrolase_CS"/>
</dbReference>
<evidence type="ECO:0000256" key="1">
    <source>
        <dbReference type="ARBA" id="ARBA00022723"/>
    </source>
</evidence>
<evidence type="ECO:0000256" key="3">
    <source>
        <dbReference type="ARBA" id="ARBA00023239"/>
    </source>
</evidence>
<gene>
    <name evidence="6" type="ORF">CLG94_11525</name>
</gene>
<dbReference type="InterPro" id="IPR029401">
    <property type="entry name" value="Nudix_N"/>
</dbReference>
<dbReference type="InterPro" id="IPR050963">
    <property type="entry name" value="Sirohydro_Cobaltochel/CbiX"/>
</dbReference>
<keyword evidence="3" id="KW-0456">Lyase</keyword>
<accession>A0A2T4TVH5</accession>
<protein>
    <recommendedName>
        <fullName evidence="5">Nudix hydrolase domain-containing protein</fullName>
    </recommendedName>
</protein>
<dbReference type="Pfam" id="PF00293">
    <property type="entry name" value="NUDIX"/>
    <property type="match status" value="1"/>
</dbReference>
<dbReference type="GO" id="GO:0046872">
    <property type="term" value="F:metal ion binding"/>
    <property type="evidence" value="ECO:0007669"/>
    <property type="project" value="UniProtKB-KW"/>
</dbReference>
<dbReference type="PANTHER" id="PTHR33542">
    <property type="entry name" value="SIROHYDROCHLORIN FERROCHELATASE, CHLOROPLASTIC"/>
    <property type="match status" value="1"/>
</dbReference>
<dbReference type="PROSITE" id="PS00893">
    <property type="entry name" value="NUDIX_BOX"/>
    <property type="match status" value="1"/>
</dbReference>
<evidence type="ECO:0000256" key="4">
    <source>
        <dbReference type="RuleBase" id="RU003476"/>
    </source>
</evidence>
<proteinExistence type="inferred from homology"/>
<keyword evidence="7" id="KW-1185">Reference proteome</keyword>
<dbReference type="Gene3D" id="3.40.50.1400">
    <property type="match status" value="1"/>
</dbReference>
<organism evidence="6 7">
    <name type="scientific">Candidatus Methylomirabilis limnetica</name>
    <dbReference type="NCBI Taxonomy" id="2033718"/>
    <lineage>
        <taxon>Bacteria</taxon>
        <taxon>Candidatus Methylomirabilota</taxon>
        <taxon>Candidatus Methylomirabilia</taxon>
        <taxon>Candidatus Methylomirabilales</taxon>
        <taxon>Candidatus Methylomirabilaceae</taxon>
        <taxon>Candidatus Methylomirabilis</taxon>
    </lineage>
</organism>